<sequence length="193" mass="20114">MSDIARMNARIQMMIGRGTISGADADPKMQELQVEMLADETHEGVEHVEPYGFTARPKKGAEAVMLAVGGLRGHGIVLAVADRRYRITGLQEGEVSLYDDQGQQVLIGRDGIRIVSAQGVSIETEGDFSVAAEGNVSIEAAGTITLDPGGAMALKGDDITIGTGTAKDAARKDDAVDDGTDKISGGSSKVKIA</sequence>
<evidence type="ECO:0000256" key="1">
    <source>
        <dbReference type="SAM" id="MobiDB-lite"/>
    </source>
</evidence>
<gene>
    <name evidence="3" type="ORF">ACFQ1E_07925</name>
</gene>
<feature type="region of interest" description="Disordered" evidence="1">
    <location>
        <begin position="166"/>
        <end position="193"/>
    </location>
</feature>
<reference evidence="4" key="1">
    <citation type="journal article" date="2019" name="Int. J. Syst. Evol. Microbiol.">
        <title>The Global Catalogue of Microorganisms (GCM) 10K type strain sequencing project: providing services to taxonomists for standard genome sequencing and annotation.</title>
        <authorList>
            <consortium name="The Broad Institute Genomics Platform"/>
            <consortium name="The Broad Institute Genome Sequencing Center for Infectious Disease"/>
            <person name="Wu L."/>
            <person name="Ma J."/>
        </authorList>
    </citation>
    <scope>NUCLEOTIDE SEQUENCE [LARGE SCALE GENOMIC DNA]</scope>
    <source>
        <strain evidence="4">CCUG 62982</strain>
    </source>
</reference>
<dbReference type="InterPro" id="IPR053861">
    <property type="entry name" value="Phage_Mu_Gp45_N"/>
</dbReference>
<dbReference type="Proteomes" id="UP001596977">
    <property type="component" value="Unassembled WGS sequence"/>
</dbReference>
<dbReference type="PIRSF" id="PIRSF012337">
    <property type="entry name" value="gp45"/>
    <property type="match status" value="1"/>
</dbReference>
<evidence type="ECO:0000313" key="4">
    <source>
        <dbReference type="Proteomes" id="UP001596977"/>
    </source>
</evidence>
<dbReference type="InterPro" id="IPR013046">
    <property type="entry name" value="GpV/Gp45"/>
</dbReference>
<dbReference type="Pfam" id="PF06890">
    <property type="entry name" value="Phage_Mu_Gp45"/>
    <property type="match status" value="1"/>
</dbReference>
<organism evidence="3 4">
    <name type="scientific">Sphingomonas canadensis</name>
    <dbReference type="NCBI Taxonomy" id="1219257"/>
    <lineage>
        <taxon>Bacteria</taxon>
        <taxon>Pseudomonadati</taxon>
        <taxon>Pseudomonadota</taxon>
        <taxon>Alphaproteobacteria</taxon>
        <taxon>Sphingomonadales</taxon>
        <taxon>Sphingomonadaceae</taxon>
        <taxon>Sphingomonas</taxon>
    </lineage>
</organism>
<dbReference type="RefSeq" id="WP_264943632.1">
    <property type="nucleotide sequence ID" value="NZ_JAPDRA010000003.1"/>
</dbReference>
<evidence type="ECO:0000259" key="2">
    <source>
        <dbReference type="Pfam" id="PF06890"/>
    </source>
</evidence>
<dbReference type="EMBL" id="JBHTJG010000003">
    <property type="protein sequence ID" value="MFD0946259.1"/>
    <property type="molecule type" value="Genomic_DNA"/>
</dbReference>
<evidence type="ECO:0000313" key="3">
    <source>
        <dbReference type="EMBL" id="MFD0946259.1"/>
    </source>
</evidence>
<name>A0ABW3H4V0_9SPHN</name>
<proteinExistence type="predicted"/>
<protein>
    <submittedName>
        <fullName evidence="3">Phage baseplate assembly protein V</fullName>
    </submittedName>
</protein>
<feature type="domain" description="Bacteriophage Mu Gp45 N-terminal" evidence="2">
    <location>
        <begin position="17"/>
        <end position="84"/>
    </location>
</feature>
<comment type="caution">
    <text evidence="3">The sequence shown here is derived from an EMBL/GenBank/DDBJ whole genome shotgun (WGS) entry which is preliminary data.</text>
</comment>
<keyword evidence="4" id="KW-1185">Reference proteome</keyword>
<accession>A0ABW3H4V0</accession>
<dbReference type="InterPro" id="IPR014462">
    <property type="entry name" value="Phage_Mu_Gp45"/>
</dbReference>
<dbReference type="NCBIfam" id="TIGR01644">
    <property type="entry name" value="phage_P2_V"/>
    <property type="match status" value="1"/>
</dbReference>